<accession>A0A084Y6D1</accession>
<sequence length="293" mass="32578">MVPAAGKRLRGRFRILEIALHDEIAAEHDLAHRLLVPGHRLHARRIEHRDRFLRVVAHSLPAIQLNLFGHRQNRPVGVFGADRRRPVGFGQTVHMCEIDADIRHRLDDCGWWRRGSDQAGHLVRDAGTQFGRRIGHQAVHDRCATVVGHAVCANRFENQFRIDTTQTDVGASIGGHRPDEAPAIAMEHRQRPQIDRMRRHSPADDVAHRVEIGTAMMVNDALRIAGGSGSVVERDGIPFVGRATPGKLWTPVGNELLVLLRAEAFSGAAVLGIVDIDHQDLAVQNGQRPFHGR</sequence>
<evidence type="ECO:0000313" key="1">
    <source>
        <dbReference type="EMBL" id="KFB70275.1"/>
    </source>
</evidence>
<comment type="caution">
    <text evidence="1">The sequence shown here is derived from an EMBL/GenBank/DDBJ whole genome shotgun (WGS) entry which is preliminary data.</text>
</comment>
<reference evidence="1 2" key="1">
    <citation type="submission" date="2014-02" db="EMBL/GenBank/DDBJ databases">
        <title>Expanding our view of genomic diversity in Candidatus Accumulibacter clades.</title>
        <authorList>
            <person name="Skennerton C.T."/>
            <person name="Barr J.J."/>
            <person name="Slater F.R."/>
            <person name="Bond P.L."/>
            <person name="Tyson G.W."/>
        </authorList>
    </citation>
    <scope>NUCLEOTIDE SEQUENCE [LARGE SCALE GENOMIC DNA]</scope>
    <source>
        <strain evidence="2">BA-91</strain>
    </source>
</reference>
<dbReference type="EMBL" id="JDVG02000730">
    <property type="protein sequence ID" value="KFB70275.1"/>
    <property type="molecule type" value="Genomic_DNA"/>
</dbReference>
<protein>
    <submittedName>
        <fullName evidence="1">Uncharacterized protein</fullName>
    </submittedName>
</protein>
<proteinExistence type="predicted"/>
<dbReference type="Proteomes" id="UP000020077">
    <property type="component" value="Unassembled WGS sequence"/>
</dbReference>
<gene>
    <name evidence="1" type="ORF">AW09_004651</name>
</gene>
<evidence type="ECO:0000313" key="2">
    <source>
        <dbReference type="Proteomes" id="UP000020077"/>
    </source>
</evidence>
<dbReference type="AlphaFoldDB" id="A0A084Y6D1"/>
<organism evidence="1 2">
    <name type="scientific">Candidatus Accumulibacter phosphatis</name>
    <dbReference type="NCBI Taxonomy" id="327160"/>
    <lineage>
        <taxon>Bacteria</taxon>
        <taxon>Pseudomonadati</taxon>
        <taxon>Pseudomonadota</taxon>
        <taxon>Betaproteobacteria</taxon>
        <taxon>Candidatus Accumulibacter</taxon>
    </lineage>
</organism>
<name>A0A084Y6D1_9PROT</name>